<keyword evidence="2" id="KW-1185">Reference proteome</keyword>
<reference evidence="1" key="1">
    <citation type="submission" date="2023-03" db="EMBL/GenBank/DDBJ databases">
        <authorList>
            <person name="Julca I."/>
        </authorList>
    </citation>
    <scope>NUCLEOTIDE SEQUENCE</scope>
</reference>
<organism evidence="1 2">
    <name type="scientific">Oldenlandia corymbosa var. corymbosa</name>
    <dbReference type="NCBI Taxonomy" id="529605"/>
    <lineage>
        <taxon>Eukaryota</taxon>
        <taxon>Viridiplantae</taxon>
        <taxon>Streptophyta</taxon>
        <taxon>Embryophyta</taxon>
        <taxon>Tracheophyta</taxon>
        <taxon>Spermatophyta</taxon>
        <taxon>Magnoliopsida</taxon>
        <taxon>eudicotyledons</taxon>
        <taxon>Gunneridae</taxon>
        <taxon>Pentapetalae</taxon>
        <taxon>asterids</taxon>
        <taxon>lamiids</taxon>
        <taxon>Gentianales</taxon>
        <taxon>Rubiaceae</taxon>
        <taxon>Rubioideae</taxon>
        <taxon>Spermacoceae</taxon>
        <taxon>Hedyotis-Oldenlandia complex</taxon>
        <taxon>Oldenlandia</taxon>
    </lineage>
</organism>
<dbReference type="EMBL" id="OX459118">
    <property type="protein sequence ID" value="CAI9088830.1"/>
    <property type="molecule type" value="Genomic_DNA"/>
</dbReference>
<evidence type="ECO:0000313" key="2">
    <source>
        <dbReference type="Proteomes" id="UP001161247"/>
    </source>
</evidence>
<sequence>MMNSENASLESHYLGYKFVFPNCSSDAQVQMVSKRLSDRLMDKYFDASEFDFDYEQSELWSPFIIPTSSAIHLSSSRTHQLNHNNIHFFQNQWLGKLERVVKKAKKAQIADWFKTSIRLVSRLLRKWKNKKTLCCGFCFWNVLLRYMIFI</sequence>
<protein>
    <submittedName>
        <fullName evidence="1">OLC1v1023269C1</fullName>
    </submittedName>
</protein>
<dbReference type="PANTHER" id="PTHR34287:SF2">
    <property type="match status" value="1"/>
</dbReference>
<dbReference type="AlphaFoldDB" id="A0AAV1C1Z2"/>
<name>A0AAV1C1Z2_OLDCO</name>
<gene>
    <name evidence="1" type="ORF">OLC1_LOCUS1312</name>
</gene>
<dbReference type="PANTHER" id="PTHR34287">
    <property type="entry name" value="OS06G0551500 PROTEIN-RELATED"/>
    <property type="match status" value="1"/>
</dbReference>
<accession>A0AAV1C1Z2</accession>
<proteinExistence type="predicted"/>
<evidence type="ECO:0000313" key="1">
    <source>
        <dbReference type="EMBL" id="CAI9088830.1"/>
    </source>
</evidence>
<dbReference type="Proteomes" id="UP001161247">
    <property type="component" value="Chromosome 1"/>
</dbReference>